<proteinExistence type="predicted"/>
<evidence type="ECO:0000313" key="4">
    <source>
        <dbReference type="Proteomes" id="UP000600247"/>
    </source>
</evidence>
<dbReference type="RefSeq" id="WP_188888874.1">
    <property type="nucleotide sequence ID" value="NZ_BMHY01000003.1"/>
</dbReference>
<dbReference type="PROSITE" id="PS51272">
    <property type="entry name" value="SLH"/>
    <property type="match status" value="3"/>
</dbReference>
<gene>
    <name evidence="3" type="ORF">GCM10010918_20450</name>
</gene>
<evidence type="ECO:0000259" key="2">
    <source>
        <dbReference type="PROSITE" id="PS51272"/>
    </source>
</evidence>
<name>A0A917LYT4_9BACL</name>
<keyword evidence="4" id="KW-1185">Reference proteome</keyword>
<dbReference type="InterPro" id="IPR051465">
    <property type="entry name" value="Cell_Envelope_Struct_Comp"/>
</dbReference>
<dbReference type="PANTHER" id="PTHR43308">
    <property type="entry name" value="OUTER MEMBRANE PROTEIN ALPHA-RELATED"/>
    <property type="match status" value="1"/>
</dbReference>
<feature type="domain" description="SLH" evidence="2">
    <location>
        <begin position="157"/>
        <end position="220"/>
    </location>
</feature>
<dbReference type="InterPro" id="IPR001119">
    <property type="entry name" value="SLH_dom"/>
</dbReference>
<keyword evidence="1" id="KW-0732">Signal</keyword>
<reference evidence="3 4" key="1">
    <citation type="journal article" date="2014" name="Int. J. Syst. Evol. Microbiol.">
        <title>Complete genome sequence of Corynebacterium casei LMG S-19264T (=DSM 44701T), isolated from a smear-ripened cheese.</title>
        <authorList>
            <consortium name="US DOE Joint Genome Institute (JGI-PGF)"/>
            <person name="Walter F."/>
            <person name="Albersmeier A."/>
            <person name="Kalinowski J."/>
            <person name="Ruckert C."/>
        </authorList>
    </citation>
    <scope>NUCLEOTIDE SEQUENCE [LARGE SCALE GENOMIC DNA]</scope>
    <source>
        <strain evidence="3 4">CGMCC 1.15286</strain>
    </source>
</reference>
<organism evidence="3 4">
    <name type="scientific">Paenibacillus radicis</name>
    <name type="common">ex Gao et al. 2016</name>
    <dbReference type="NCBI Taxonomy" id="1737354"/>
    <lineage>
        <taxon>Bacteria</taxon>
        <taxon>Bacillati</taxon>
        <taxon>Bacillota</taxon>
        <taxon>Bacilli</taxon>
        <taxon>Bacillales</taxon>
        <taxon>Paenibacillaceae</taxon>
        <taxon>Paenibacillus</taxon>
    </lineage>
</organism>
<accession>A0A917LYT4</accession>
<feature type="domain" description="SLH" evidence="2">
    <location>
        <begin position="32"/>
        <end position="99"/>
    </location>
</feature>
<dbReference type="PANTHER" id="PTHR43308:SF5">
    <property type="entry name" value="S-LAYER PROTEIN _ PEPTIDOGLYCAN ENDO-BETA-N-ACETYLGLUCOSAMINIDASE"/>
    <property type="match status" value="1"/>
</dbReference>
<protein>
    <recommendedName>
        <fullName evidence="2">SLH domain-containing protein</fullName>
    </recommendedName>
</protein>
<dbReference type="Proteomes" id="UP000600247">
    <property type="component" value="Unassembled WGS sequence"/>
</dbReference>
<dbReference type="Pfam" id="PF00395">
    <property type="entry name" value="SLH"/>
    <property type="match status" value="3"/>
</dbReference>
<dbReference type="EMBL" id="BMHY01000003">
    <property type="protein sequence ID" value="GGG66008.1"/>
    <property type="molecule type" value="Genomic_DNA"/>
</dbReference>
<feature type="chain" id="PRO_5037319908" description="SLH domain-containing protein" evidence="1">
    <location>
        <begin position="27"/>
        <end position="354"/>
    </location>
</feature>
<evidence type="ECO:0000256" key="1">
    <source>
        <dbReference type="SAM" id="SignalP"/>
    </source>
</evidence>
<feature type="domain" description="SLH" evidence="2">
    <location>
        <begin position="100"/>
        <end position="156"/>
    </location>
</feature>
<dbReference type="AlphaFoldDB" id="A0A917LYT4"/>
<evidence type="ECO:0000313" key="3">
    <source>
        <dbReference type="EMBL" id="GGG66008.1"/>
    </source>
</evidence>
<feature type="signal peptide" evidence="1">
    <location>
        <begin position="1"/>
        <end position="26"/>
    </location>
</feature>
<comment type="caution">
    <text evidence="3">The sequence shown here is derived from an EMBL/GenBank/DDBJ whole genome shotgun (WGS) entry which is preliminary data.</text>
</comment>
<sequence>MKKSLFLVLVLSLALFYPLHSSSIEAAEANPLDLYNPTDIEGHWANAQLENFVSADLLKGYTDPKGNMTLQPEAPVTRAEFTAMLVRVLDLKSEDNSVTFADVQPGSWYAEPIRVAAALNIANGVGGNRFGPNQIITRGEMTVLVVRAFQSSISFEGKAVDFSDVPNYFARPFIQQASQAGIIQGSSVSMFRPFTNAKRAEAVVMLQRALDLQKGALPQDSQLTQPVLDSEEQELQIFKDKNFDQLDDAFAKFYTGYYLTISNAYASDVVKWTKQGYGLKMEKAVEQKLRVLQKTDRFAAVESTGGSYKITMTDGDNQSVETQSNEGVYLLKKMTGDAWKIYAFYTSESANPGS</sequence>